<dbReference type="SUPFAM" id="SSF53098">
    <property type="entry name" value="Ribonuclease H-like"/>
    <property type="match status" value="1"/>
</dbReference>
<dbReference type="AlphaFoldDB" id="A0A922HWK1"/>
<reference evidence="2" key="1">
    <citation type="submission" date="2013-05" db="EMBL/GenBank/DDBJ databases">
        <authorList>
            <person name="Yim A.K.Y."/>
            <person name="Chan T.F."/>
            <person name="Ji K.M."/>
            <person name="Liu X.Y."/>
            <person name="Zhou J.W."/>
            <person name="Li R.Q."/>
            <person name="Yang K.Y."/>
            <person name="Li J."/>
            <person name="Li M."/>
            <person name="Law P.T.W."/>
            <person name="Wu Y.L."/>
            <person name="Cai Z.L."/>
            <person name="Qin H."/>
            <person name="Bao Y."/>
            <person name="Leung R.K.K."/>
            <person name="Ng P.K.S."/>
            <person name="Zou J."/>
            <person name="Zhong X.J."/>
            <person name="Ran P.X."/>
            <person name="Zhong N.S."/>
            <person name="Liu Z.G."/>
            <person name="Tsui S.K.W."/>
        </authorList>
    </citation>
    <scope>NUCLEOTIDE SEQUENCE</scope>
    <source>
        <strain evidence="2">Derf</strain>
        <tissue evidence="2">Whole organism</tissue>
    </source>
</reference>
<dbReference type="Pfam" id="PF00078">
    <property type="entry name" value="RVT_1"/>
    <property type="match status" value="1"/>
</dbReference>
<dbReference type="Pfam" id="PF14529">
    <property type="entry name" value="Exo_endo_phos_2"/>
    <property type="match status" value="1"/>
</dbReference>
<name>A0A922HWK1_DERFA</name>
<dbReference type="GO" id="GO:0071897">
    <property type="term" value="P:DNA biosynthetic process"/>
    <property type="evidence" value="ECO:0007669"/>
    <property type="project" value="UniProtKB-ARBA"/>
</dbReference>
<dbReference type="GO" id="GO:0004523">
    <property type="term" value="F:RNA-DNA hybrid ribonuclease activity"/>
    <property type="evidence" value="ECO:0007669"/>
    <property type="project" value="InterPro"/>
</dbReference>
<dbReference type="CDD" id="cd09276">
    <property type="entry name" value="Rnase_HI_RT_non_LTR"/>
    <property type="match status" value="1"/>
</dbReference>
<dbReference type="InterPro" id="IPR000477">
    <property type="entry name" value="RT_dom"/>
</dbReference>
<dbReference type="Gene3D" id="3.60.10.10">
    <property type="entry name" value="Endonuclease/exonuclease/phosphatase"/>
    <property type="match status" value="1"/>
</dbReference>
<dbReference type="InterPro" id="IPR005135">
    <property type="entry name" value="Endo/exonuclease/phosphatase"/>
</dbReference>
<dbReference type="Proteomes" id="UP000790347">
    <property type="component" value="Unassembled WGS sequence"/>
</dbReference>
<dbReference type="InterPro" id="IPR036691">
    <property type="entry name" value="Endo/exonu/phosph_ase_sf"/>
</dbReference>
<dbReference type="InterPro" id="IPR002156">
    <property type="entry name" value="RNaseH_domain"/>
</dbReference>
<sequence length="926" mass="107168">MSKTKTIVTLRDKYTLFHWATFVTNKELAKFCANSHNPKCAIVSKYDLLKLDQFTNSNCASAIVNCFKPFVLCSVYFSFNDGLERLEEDLLLVENLLSTYPSYPIIVTGDFNSHHQTWGNGFNDERGRLIMDFICQMNLTLLNDGSTTFDNFRHQSAIDLTIINQHALNFVSNWKTEDLISGSDHHLISFYYGSTISIYPKSLTRKYYTKNIDWSSFIHMASIKLSVFANSVDDLSSCDQIDKFVNDFISSIQQICDISLPLLKHGQKTKKLSNEMLAKLRLLKNLRRRYQRQRCMSNRLLWRDRYLNCVNDFKNSLLKSKIDACKEFFASLDKDSIWKKAYRSWKKPSIINQTLRTIQKDDPNASWTISSYDTASFLLGKFFPNLPNDLDSPIHNWYRSTSIIDNDPEISIREGGKISPLLWNILIDKLLKLPLPHNCHLQAYADDCLIFCEHPNADNCTWLVNNCLEIIYEWGLAHGLTFNPSKSEAMIITKKRKFNIPSIFLNDQAIGLVPYIKILGLVVDSKLSWSHHIDYISSKATKIFNIIKRRFGSLWGLSFDVLRTIYLQAIEPMILYACPVWHKHGTNMKRLLRIQRSFAIGMIRAYRTVSLEASLIIANIPPIHFKLDYLVKMFSLKNNSTAMDCSYESPIAYDNLIHPGKINLSVTNENDTCFQHQHYYHIYTDGSKFENYVGAAFVVFSVHENRIPFLRKMFRLDNRCSIYQAELLAVVEAINWVVDNNVPGVKIMSDSQAVLLSIQKIYSSNRMVQHIFQKIVNFNGHICFEWVKAHNGNFGNELADYLAKRAVESPILNYDLLPLSFFKYEFKKQLYCAWNEIWTTCSNGSTTKKFFPLYLNRMRIKDQSTCSCGNPSQTSLHLILECDRFAAQRCFFACYCSDMSNSLSNMLDENIRKYFSNFLLSIYNCL</sequence>
<reference evidence="2" key="2">
    <citation type="journal article" date="2022" name="Res Sq">
        <title>Comparative Genomics Reveals Insights into the Divergent Evolution of Astigmatic Mites and Household Pest Adaptations.</title>
        <authorList>
            <person name="Xiong Q."/>
            <person name="Wan A.T.-Y."/>
            <person name="Liu X.-Y."/>
            <person name="Fung C.S.-H."/>
            <person name="Xiao X."/>
            <person name="Malainual N."/>
            <person name="Hou J."/>
            <person name="Wang L."/>
            <person name="Wang M."/>
            <person name="Yang K."/>
            <person name="Cui Y."/>
            <person name="Leung E."/>
            <person name="Nong W."/>
            <person name="Shin S.-K."/>
            <person name="Au S."/>
            <person name="Jeong K.Y."/>
            <person name="Chew F.T."/>
            <person name="Hui J."/>
            <person name="Leung T.F."/>
            <person name="Tungtrongchitr A."/>
            <person name="Zhong N."/>
            <person name="Liu Z."/>
            <person name="Tsui S."/>
        </authorList>
    </citation>
    <scope>NUCLEOTIDE SEQUENCE</scope>
    <source>
        <strain evidence="2">Derf</strain>
        <tissue evidence="2">Whole organism</tissue>
    </source>
</reference>
<accession>A0A922HWK1</accession>
<dbReference type="GO" id="GO:0003676">
    <property type="term" value="F:nucleic acid binding"/>
    <property type="evidence" value="ECO:0007669"/>
    <property type="project" value="InterPro"/>
</dbReference>
<dbReference type="Gene3D" id="3.30.420.10">
    <property type="entry name" value="Ribonuclease H-like superfamily/Ribonuclease H"/>
    <property type="match status" value="1"/>
</dbReference>
<dbReference type="GO" id="GO:0042575">
    <property type="term" value="C:DNA polymerase complex"/>
    <property type="evidence" value="ECO:0007669"/>
    <property type="project" value="UniProtKB-ARBA"/>
</dbReference>
<dbReference type="SUPFAM" id="SSF56672">
    <property type="entry name" value="DNA/RNA polymerases"/>
    <property type="match status" value="1"/>
</dbReference>
<dbReference type="InterPro" id="IPR043502">
    <property type="entry name" value="DNA/RNA_pol_sf"/>
</dbReference>
<dbReference type="PANTHER" id="PTHR33332">
    <property type="entry name" value="REVERSE TRANSCRIPTASE DOMAIN-CONTAINING PROTEIN"/>
    <property type="match status" value="1"/>
</dbReference>
<dbReference type="Pfam" id="PF00075">
    <property type="entry name" value="RNase_H"/>
    <property type="match status" value="1"/>
</dbReference>
<protein>
    <recommendedName>
        <fullName evidence="1">RNase H type-1 domain-containing protein</fullName>
    </recommendedName>
</protein>
<keyword evidence="3" id="KW-1185">Reference proteome</keyword>
<feature type="domain" description="RNase H type-1" evidence="1">
    <location>
        <begin position="676"/>
        <end position="808"/>
    </location>
</feature>
<evidence type="ECO:0000313" key="3">
    <source>
        <dbReference type="Proteomes" id="UP000790347"/>
    </source>
</evidence>
<evidence type="ECO:0000259" key="1">
    <source>
        <dbReference type="PROSITE" id="PS50879"/>
    </source>
</evidence>
<evidence type="ECO:0000313" key="2">
    <source>
        <dbReference type="EMBL" id="KAH9506432.1"/>
    </source>
</evidence>
<dbReference type="InterPro" id="IPR012337">
    <property type="entry name" value="RNaseH-like_sf"/>
</dbReference>
<dbReference type="InterPro" id="IPR036397">
    <property type="entry name" value="RNaseH_sf"/>
</dbReference>
<comment type="caution">
    <text evidence="2">The sequence shown here is derived from an EMBL/GenBank/DDBJ whole genome shotgun (WGS) entry which is preliminary data.</text>
</comment>
<proteinExistence type="predicted"/>
<dbReference type="EMBL" id="ASGP02000005">
    <property type="protein sequence ID" value="KAH9506432.1"/>
    <property type="molecule type" value="Genomic_DNA"/>
</dbReference>
<dbReference type="SUPFAM" id="SSF56219">
    <property type="entry name" value="DNase I-like"/>
    <property type="match status" value="1"/>
</dbReference>
<gene>
    <name evidence="2" type="ORF">DERF_011165</name>
</gene>
<dbReference type="PROSITE" id="PS50879">
    <property type="entry name" value="RNASE_H_1"/>
    <property type="match status" value="1"/>
</dbReference>
<organism evidence="2 3">
    <name type="scientific">Dermatophagoides farinae</name>
    <name type="common">American house dust mite</name>
    <dbReference type="NCBI Taxonomy" id="6954"/>
    <lineage>
        <taxon>Eukaryota</taxon>
        <taxon>Metazoa</taxon>
        <taxon>Ecdysozoa</taxon>
        <taxon>Arthropoda</taxon>
        <taxon>Chelicerata</taxon>
        <taxon>Arachnida</taxon>
        <taxon>Acari</taxon>
        <taxon>Acariformes</taxon>
        <taxon>Sarcoptiformes</taxon>
        <taxon>Astigmata</taxon>
        <taxon>Psoroptidia</taxon>
        <taxon>Analgoidea</taxon>
        <taxon>Pyroglyphidae</taxon>
        <taxon>Dermatophagoidinae</taxon>
        <taxon>Dermatophagoides</taxon>
    </lineage>
</organism>